<comment type="similarity">
    <text evidence="4">Belongs to the eukaryotic/archaeal RNase P protein component 4 family.</text>
</comment>
<dbReference type="PANTHER" id="PTHR14742:SF0">
    <property type="entry name" value="RIBONUCLEASE P PROTEIN SUBUNIT P21"/>
    <property type="match status" value="1"/>
</dbReference>
<name>A0A1B2J791_PICPA</name>
<dbReference type="InterPro" id="IPR007175">
    <property type="entry name" value="Rpr2/Snm1/Rpp21"/>
</dbReference>
<dbReference type="AlphaFoldDB" id="A0A1B2J791"/>
<dbReference type="EMBL" id="CP014584">
    <property type="protein sequence ID" value="ANZ73861.1"/>
    <property type="molecule type" value="Genomic_DNA"/>
</dbReference>
<protein>
    <submittedName>
        <fullName evidence="6">BA75_00479T0</fullName>
    </submittedName>
</protein>
<feature type="compositionally biased region" description="Low complexity" evidence="5">
    <location>
        <begin position="1"/>
        <end position="10"/>
    </location>
</feature>
<keyword evidence="3" id="KW-0862">Zinc</keyword>
<keyword evidence="1" id="KW-0819">tRNA processing</keyword>
<evidence type="ECO:0000256" key="2">
    <source>
        <dbReference type="ARBA" id="ARBA00022723"/>
    </source>
</evidence>
<dbReference type="Pfam" id="PF04032">
    <property type="entry name" value="Rpr2"/>
    <property type="match status" value="1"/>
</dbReference>
<dbReference type="GO" id="GO:0005655">
    <property type="term" value="C:nucleolar ribonuclease P complex"/>
    <property type="evidence" value="ECO:0007669"/>
    <property type="project" value="TreeGrafter"/>
</dbReference>
<dbReference type="PANTHER" id="PTHR14742">
    <property type="entry name" value="RIBONUCLEASE P SUBUNIT P21"/>
    <property type="match status" value="1"/>
</dbReference>
<evidence type="ECO:0000256" key="4">
    <source>
        <dbReference type="ARBA" id="ARBA00038402"/>
    </source>
</evidence>
<reference evidence="6 7" key="1">
    <citation type="submission" date="2016-02" db="EMBL/GenBank/DDBJ databases">
        <title>Comparative genomic and transcriptomic foundation for Pichia pastoris.</title>
        <authorList>
            <person name="Love K.R."/>
            <person name="Shah K.A."/>
            <person name="Whittaker C.A."/>
            <person name="Wu J."/>
            <person name="Bartlett M.C."/>
            <person name="Ma D."/>
            <person name="Leeson R.L."/>
            <person name="Priest M."/>
            <person name="Young S.K."/>
            <person name="Love J.C."/>
        </authorList>
    </citation>
    <scope>NUCLEOTIDE SEQUENCE [LARGE SCALE GENOMIC DNA]</scope>
    <source>
        <strain evidence="6 7">ATCC 28485</strain>
    </source>
</reference>
<dbReference type="GO" id="GO:0046872">
    <property type="term" value="F:metal ion binding"/>
    <property type="evidence" value="ECO:0007669"/>
    <property type="project" value="UniProtKB-KW"/>
</dbReference>
<accession>A0A1B2J791</accession>
<evidence type="ECO:0000313" key="7">
    <source>
        <dbReference type="Proteomes" id="UP000094565"/>
    </source>
</evidence>
<sequence length="136" mass="15681">MANNDPSSSKQLKKLKLPRQTPKRDQYARISYLYQASASSNGILSRMYSRQMDLVAKKTVLKVSPTIKRTICKTCNRHLKPGVTYSPEIVNESKKTDAKNDILQLQCICGQIKRFPYGKDPNYKTYHERSLMGWNH</sequence>
<evidence type="ECO:0000256" key="5">
    <source>
        <dbReference type="SAM" id="MobiDB-lite"/>
    </source>
</evidence>
<evidence type="ECO:0000313" key="6">
    <source>
        <dbReference type="EMBL" id="ANZ73861.1"/>
    </source>
</evidence>
<keyword evidence="2" id="KW-0479">Metal-binding</keyword>
<dbReference type="Proteomes" id="UP000094565">
    <property type="component" value="Chromosome 1"/>
</dbReference>
<dbReference type="GO" id="GO:0008033">
    <property type="term" value="P:tRNA processing"/>
    <property type="evidence" value="ECO:0007669"/>
    <property type="project" value="UniProtKB-KW"/>
</dbReference>
<proteinExistence type="inferred from homology"/>
<dbReference type="OrthoDB" id="128536at2759"/>
<organism evidence="6 7">
    <name type="scientific">Komagataella pastoris</name>
    <name type="common">Yeast</name>
    <name type="synonym">Pichia pastoris</name>
    <dbReference type="NCBI Taxonomy" id="4922"/>
    <lineage>
        <taxon>Eukaryota</taxon>
        <taxon>Fungi</taxon>
        <taxon>Dikarya</taxon>
        <taxon>Ascomycota</taxon>
        <taxon>Saccharomycotina</taxon>
        <taxon>Pichiomycetes</taxon>
        <taxon>Pichiales</taxon>
        <taxon>Pichiaceae</taxon>
        <taxon>Komagataella</taxon>
    </lineage>
</organism>
<dbReference type="Gene3D" id="6.20.50.20">
    <property type="match status" value="1"/>
</dbReference>
<feature type="region of interest" description="Disordered" evidence="5">
    <location>
        <begin position="1"/>
        <end position="23"/>
    </location>
</feature>
<gene>
    <name evidence="6" type="primary">RPR2</name>
    <name evidence="6" type="ORF">ATY40_BA7500479</name>
</gene>
<evidence type="ECO:0000256" key="1">
    <source>
        <dbReference type="ARBA" id="ARBA00022694"/>
    </source>
</evidence>
<evidence type="ECO:0000256" key="3">
    <source>
        <dbReference type="ARBA" id="ARBA00022833"/>
    </source>
</evidence>
<keyword evidence="7" id="KW-1185">Reference proteome</keyword>